<evidence type="ECO:0000313" key="1">
    <source>
        <dbReference type="EMBL" id="RHZ78439.1"/>
    </source>
</evidence>
<name>A0A397IR04_9GLOM</name>
<reference evidence="1 2" key="1">
    <citation type="submission" date="2018-08" db="EMBL/GenBank/DDBJ databases">
        <title>Genome and evolution of the arbuscular mycorrhizal fungus Diversispora epigaea (formerly Glomus versiforme) and its bacterial endosymbionts.</title>
        <authorList>
            <person name="Sun X."/>
            <person name="Fei Z."/>
            <person name="Harrison M."/>
        </authorList>
    </citation>
    <scope>NUCLEOTIDE SEQUENCE [LARGE SCALE GENOMIC DNA]</scope>
    <source>
        <strain evidence="1 2">IT104</strain>
    </source>
</reference>
<protein>
    <submittedName>
        <fullName evidence="1">Uncharacterized protein</fullName>
    </submittedName>
</protein>
<gene>
    <name evidence="1" type="ORF">Glove_165g165</name>
</gene>
<proteinExistence type="predicted"/>
<dbReference type="AlphaFoldDB" id="A0A397IR04"/>
<dbReference type="Proteomes" id="UP000266861">
    <property type="component" value="Unassembled WGS sequence"/>
</dbReference>
<organism evidence="1 2">
    <name type="scientific">Diversispora epigaea</name>
    <dbReference type="NCBI Taxonomy" id="1348612"/>
    <lineage>
        <taxon>Eukaryota</taxon>
        <taxon>Fungi</taxon>
        <taxon>Fungi incertae sedis</taxon>
        <taxon>Mucoromycota</taxon>
        <taxon>Glomeromycotina</taxon>
        <taxon>Glomeromycetes</taxon>
        <taxon>Diversisporales</taxon>
        <taxon>Diversisporaceae</taxon>
        <taxon>Diversispora</taxon>
    </lineage>
</organism>
<evidence type="ECO:0000313" key="2">
    <source>
        <dbReference type="Proteomes" id="UP000266861"/>
    </source>
</evidence>
<dbReference type="EMBL" id="PQFF01000155">
    <property type="protein sequence ID" value="RHZ78439.1"/>
    <property type="molecule type" value="Genomic_DNA"/>
</dbReference>
<accession>A0A397IR04</accession>
<sequence>MVSSNIQFQSGSLGFYQRLDDIRYSILPNLVIARPISSPIIHVIIIVVGRSRSCCHYKELNHFIQYPDHPRGYCYPKSGHCSSSSSPIITRGYYYRSHSRCYYKDSNHFIQYQVSISHAVIVIVAGRSSSSLLLYKKKKQIVSSNIQFQSGS</sequence>
<keyword evidence="2" id="KW-1185">Reference proteome</keyword>
<comment type="caution">
    <text evidence="1">The sequence shown here is derived from an EMBL/GenBank/DDBJ whole genome shotgun (WGS) entry which is preliminary data.</text>
</comment>